<dbReference type="SUPFAM" id="SSF51445">
    <property type="entry name" value="(Trans)glycosidases"/>
    <property type="match status" value="1"/>
</dbReference>
<evidence type="ECO:0000313" key="6">
    <source>
        <dbReference type="EMBL" id="PHQ30995.1"/>
    </source>
</evidence>
<protein>
    <submittedName>
        <fullName evidence="6">Beta-mannosidase</fullName>
    </submittedName>
</protein>
<dbReference type="Gene3D" id="3.20.20.80">
    <property type="entry name" value="Glycosidases"/>
    <property type="match status" value="1"/>
</dbReference>
<evidence type="ECO:0000256" key="1">
    <source>
        <dbReference type="ARBA" id="ARBA00007754"/>
    </source>
</evidence>
<evidence type="ECO:0000256" key="3">
    <source>
        <dbReference type="ARBA" id="ARBA00023295"/>
    </source>
</evidence>
<dbReference type="PANTHER" id="PTHR40079">
    <property type="entry name" value="MANNAN ENDO-1,4-BETA-MANNOSIDASE E-RELATED"/>
    <property type="match status" value="1"/>
</dbReference>
<feature type="domain" description="GH26" evidence="5">
    <location>
        <begin position="59"/>
        <end position="400"/>
    </location>
</feature>
<feature type="active site" description="Proton donor" evidence="4">
    <location>
        <position position="222"/>
    </location>
</feature>
<evidence type="ECO:0000259" key="5">
    <source>
        <dbReference type="PROSITE" id="PS51764"/>
    </source>
</evidence>
<dbReference type="InterPro" id="IPR017853">
    <property type="entry name" value="GH"/>
</dbReference>
<keyword evidence="3 4" id="KW-0326">Glycosidase</keyword>
<sequence length="413" mass="47489">MKRILTSLFIVNFFLVSCSKDEEFMEEIDATPPVSEEQPEIGFPPSLAYSFMVDAGATPETIALFYNLKSLSYSSYIVGQQDAFSAFYQNNGGMSDMKKLTGSDPGMLGSDFMFITDDANDEQPNNWFYQQEQHIRSKAIEAFDKGMVNIFCWHLREPYEGDHFYTSEMTTDQKQNAFKSILPGGENHEYYKKKLQKVATFTKNLKSTNGTLIPIIFRPFHEFDKDFFWWGAAYSSPQEFIDLWRFTVSYLRDDLDVSNMLYAFSPDNSYTTENSYLTRYPGDEYVDVVGMDNYGDLAAQNGSLISLANQKLKVVSDLAEKRNKIAAFTETGYFVSPSDQLASDFYSRNVYEVLTKQDINLGFMMFWQNYQDSYTVPVPGARGADDFLKFREKEKTMLLTDMPDIYDLPEDDI</sequence>
<dbReference type="Pfam" id="PF02156">
    <property type="entry name" value="Glyco_hydro_26"/>
    <property type="match status" value="1"/>
</dbReference>
<dbReference type="RefSeq" id="WP_099644534.1">
    <property type="nucleotide sequence ID" value="NZ_KZ319287.1"/>
</dbReference>
<reference evidence="6 7" key="1">
    <citation type="submission" date="2017-08" db="EMBL/GenBank/DDBJ databases">
        <title>The whole genome shortgun sequences of strain Leeuwenhoekiella nanhaiensis G18 from the South China Sea.</title>
        <authorList>
            <person name="Liu Q."/>
        </authorList>
    </citation>
    <scope>NUCLEOTIDE SEQUENCE [LARGE SCALE GENOMIC DNA]</scope>
    <source>
        <strain evidence="6 7">G18</strain>
    </source>
</reference>
<accession>A0A2G1VW63</accession>
<evidence type="ECO:0000256" key="4">
    <source>
        <dbReference type="PROSITE-ProRule" id="PRU01100"/>
    </source>
</evidence>
<dbReference type="InterPro" id="IPR022790">
    <property type="entry name" value="GH26_dom"/>
</dbReference>
<evidence type="ECO:0000256" key="2">
    <source>
        <dbReference type="ARBA" id="ARBA00022801"/>
    </source>
</evidence>
<dbReference type="PANTHER" id="PTHR40079:SF4">
    <property type="entry name" value="GH26 DOMAIN-CONTAINING PROTEIN-RELATED"/>
    <property type="match status" value="1"/>
</dbReference>
<dbReference type="PROSITE" id="PS51764">
    <property type="entry name" value="GH26"/>
    <property type="match status" value="1"/>
</dbReference>
<gene>
    <name evidence="6" type="ORF">CJ305_01870</name>
</gene>
<dbReference type="EMBL" id="NQXA01000001">
    <property type="protein sequence ID" value="PHQ30995.1"/>
    <property type="molecule type" value="Genomic_DNA"/>
</dbReference>
<comment type="similarity">
    <text evidence="1 4">Belongs to the glycosyl hydrolase 26 family.</text>
</comment>
<keyword evidence="7" id="KW-1185">Reference proteome</keyword>
<organism evidence="6 7">
    <name type="scientific">Leeuwenhoekiella nanhaiensis</name>
    <dbReference type="NCBI Taxonomy" id="1655491"/>
    <lineage>
        <taxon>Bacteria</taxon>
        <taxon>Pseudomonadati</taxon>
        <taxon>Bacteroidota</taxon>
        <taxon>Flavobacteriia</taxon>
        <taxon>Flavobacteriales</taxon>
        <taxon>Flavobacteriaceae</taxon>
        <taxon>Leeuwenhoekiella</taxon>
    </lineage>
</organism>
<dbReference type="OrthoDB" id="9816550at2"/>
<dbReference type="PROSITE" id="PS51257">
    <property type="entry name" value="PROKAR_LIPOPROTEIN"/>
    <property type="match status" value="1"/>
</dbReference>
<proteinExistence type="inferred from homology"/>
<dbReference type="Proteomes" id="UP000229433">
    <property type="component" value="Unassembled WGS sequence"/>
</dbReference>
<keyword evidence="2 4" id="KW-0378">Hydrolase</keyword>
<evidence type="ECO:0000313" key="7">
    <source>
        <dbReference type="Proteomes" id="UP000229433"/>
    </source>
</evidence>
<dbReference type="AlphaFoldDB" id="A0A2G1VW63"/>
<dbReference type="GO" id="GO:0016985">
    <property type="term" value="F:mannan endo-1,4-beta-mannosidase activity"/>
    <property type="evidence" value="ECO:0007669"/>
    <property type="project" value="InterPro"/>
</dbReference>
<comment type="caution">
    <text evidence="6">The sequence shown here is derived from an EMBL/GenBank/DDBJ whole genome shotgun (WGS) entry which is preliminary data.</text>
</comment>
<name>A0A2G1VW63_9FLAO</name>
<dbReference type="InterPro" id="IPR000805">
    <property type="entry name" value="Glyco_hydro_26"/>
</dbReference>
<dbReference type="PRINTS" id="PR00739">
    <property type="entry name" value="GLHYDRLASE26"/>
</dbReference>
<feature type="active site" description="Nucleophile" evidence="4">
    <location>
        <position position="330"/>
    </location>
</feature>
<dbReference type="GO" id="GO:0006080">
    <property type="term" value="P:substituted mannan metabolic process"/>
    <property type="evidence" value="ECO:0007669"/>
    <property type="project" value="InterPro"/>
</dbReference>